<keyword evidence="3" id="KW-1185">Reference proteome</keyword>
<protein>
    <submittedName>
        <fullName evidence="2">Uncharacterized protein</fullName>
    </submittedName>
</protein>
<dbReference type="EMBL" id="CAKKLH010000305">
    <property type="protein sequence ID" value="CAH0110719.1"/>
    <property type="molecule type" value="Genomic_DNA"/>
</dbReference>
<organism evidence="2 3">
    <name type="scientific">Daphnia galeata</name>
    <dbReference type="NCBI Taxonomy" id="27404"/>
    <lineage>
        <taxon>Eukaryota</taxon>
        <taxon>Metazoa</taxon>
        <taxon>Ecdysozoa</taxon>
        <taxon>Arthropoda</taxon>
        <taxon>Crustacea</taxon>
        <taxon>Branchiopoda</taxon>
        <taxon>Diplostraca</taxon>
        <taxon>Cladocera</taxon>
        <taxon>Anomopoda</taxon>
        <taxon>Daphniidae</taxon>
        <taxon>Daphnia</taxon>
    </lineage>
</organism>
<dbReference type="OrthoDB" id="413122at2759"/>
<sequence>MNKTELNLQTNHNISENEGGLNVKSSSEVSLNNVTSVEYFFIATHKYPTDSKLYYVGKSKKDKRLVILDKEEKRQIFEDCHGSTTEGVKKIESLFFWREMVNFVSTSSTTGVCKDDDEKGLVFFYEV</sequence>
<proteinExistence type="predicted"/>
<feature type="region of interest" description="Disordered" evidence="1">
    <location>
        <begin position="1"/>
        <end position="23"/>
    </location>
</feature>
<feature type="compositionally biased region" description="Polar residues" evidence="1">
    <location>
        <begin position="1"/>
        <end position="16"/>
    </location>
</feature>
<name>A0A8J2S752_9CRUS</name>
<evidence type="ECO:0000313" key="2">
    <source>
        <dbReference type="EMBL" id="CAH0110719.1"/>
    </source>
</evidence>
<evidence type="ECO:0000256" key="1">
    <source>
        <dbReference type="SAM" id="MobiDB-lite"/>
    </source>
</evidence>
<dbReference type="AlphaFoldDB" id="A0A8J2S752"/>
<accession>A0A8J2S752</accession>
<reference evidence="2" key="1">
    <citation type="submission" date="2021-11" db="EMBL/GenBank/DDBJ databases">
        <authorList>
            <person name="Schell T."/>
        </authorList>
    </citation>
    <scope>NUCLEOTIDE SEQUENCE</scope>
    <source>
        <strain evidence="2">M5</strain>
    </source>
</reference>
<gene>
    <name evidence="2" type="ORF">DGAL_LOCUS14312</name>
</gene>
<evidence type="ECO:0000313" key="3">
    <source>
        <dbReference type="Proteomes" id="UP000789390"/>
    </source>
</evidence>
<comment type="caution">
    <text evidence="2">The sequence shown here is derived from an EMBL/GenBank/DDBJ whole genome shotgun (WGS) entry which is preliminary data.</text>
</comment>
<dbReference type="Proteomes" id="UP000789390">
    <property type="component" value="Unassembled WGS sequence"/>
</dbReference>